<evidence type="ECO:0000256" key="1">
    <source>
        <dbReference type="ARBA" id="ARBA00002286"/>
    </source>
</evidence>
<comment type="function">
    <text evidence="1">Involved in the transposition of the insertion sequence.</text>
</comment>
<dbReference type="PANTHER" id="PTHR46889">
    <property type="entry name" value="TRANSPOSASE INSF FOR INSERTION SEQUENCE IS3B-RELATED"/>
    <property type="match status" value="1"/>
</dbReference>
<dbReference type="InterPro" id="IPR001584">
    <property type="entry name" value="Integrase_cat-core"/>
</dbReference>
<accession>A0A553IHF4</accession>
<dbReference type="GO" id="GO:0003676">
    <property type="term" value="F:nucleic acid binding"/>
    <property type="evidence" value="ECO:0007669"/>
    <property type="project" value="InterPro"/>
</dbReference>
<name>A0A553IHF4_ACHLA</name>
<dbReference type="GO" id="GO:0015074">
    <property type="term" value="P:DNA integration"/>
    <property type="evidence" value="ECO:0007669"/>
    <property type="project" value="InterPro"/>
</dbReference>
<dbReference type="GeneID" id="41339598"/>
<dbReference type="InterPro" id="IPR048020">
    <property type="entry name" value="Transpos_IS3"/>
</dbReference>
<protein>
    <submittedName>
        <fullName evidence="3">IS3 family transposase</fullName>
    </submittedName>
</protein>
<evidence type="ECO:0000259" key="2">
    <source>
        <dbReference type="PROSITE" id="PS50994"/>
    </source>
</evidence>
<gene>
    <name evidence="3" type="ORF">FNV44_00925</name>
</gene>
<dbReference type="Proteomes" id="UP000315938">
    <property type="component" value="Unassembled WGS sequence"/>
</dbReference>
<dbReference type="InterPro" id="IPR025948">
    <property type="entry name" value="HTH-like_dom"/>
</dbReference>
<dbReference type="InterPro" id="IPR012337">
    <property type="entry name" value="RNaseH-like_sf"/>
</dbReference>
<evidence type="ECO:0000313" key="4">
    <source>
        <dbReference type="Proteomes" id="UP000315938"/>
    </source>
</evidence>
<dbReference type="RefSeq" id="WP_111724347.1">
    <property type="nucleotide sequence ID" value="NZ_JACAOE010000001.1"/>
</dbReference>
<dbReference type="EMBL" id="VKID01000001">
    <property type="protein sequence ID" value="TRX99635.1"/>
    <property type="molecule type" value="Genomic_DNA"/>
</dbReference>
<dbReference type="InterPro" id="IPR050900">
    <property type="entry name" value="Transposase_IS3/IS150/IS904"/>
</dbReference>
<dbReference type="InterPro" id="IPR036397">
    <property type="entry name" value="RNaseH_sf"/>
</dbReference>
<proteinExistence type="predicted"/>
<comment type="caution">
    <text evidence="3">The sequence shown here is derived from an EMBL/GenBank/DDBJ whole genome shotgun (WGS) entry which is preliminary data.</text>
</comment>
<dbReference type="NCBIfam" id="NF033516">
    <property type="entry name" value="transpos_IS3"/>
    <property type="match status" value="1"/>
</dbReference>
<dbReference type="Gene3D" id="3.30.420.10">
    <property type="entry name" value="Ribonuclease H-like superfamily/Ribonuclease H"/>
    <property type="match status" value="1"/>
</dbReference>
<dbReference type="Pfam" id="PF00665">
    <property type="entry name" value="rve"/>
    <property type="match status" value="1"/>
</dbReference>
<sequence length="200" mass="23798">MSGLPKSVYYYYEHHKKTDKYHDIKILISEIFEASNRTYGYRRIKLALQNLYQVKIAYKTVVKIMEELHIVCKVRKKRYRYISHISNKIIPNLLKRDFKKDEPNIAWVTDVSEFRFNRKNLYISVIQDLYNGEVKAYQISRSQNQDLILKTLKKAINPNEDLSKLLIHSDQGILYQSPKYRNYLKKSSFVQSMSAKGNAY</sequence>
<dbReference type="AlphaFoldDB" id="A0A553IHF4"/>
<organism evidence="3 4">
    <name type="scientific">Acholeplasma laidlawii</name>
    <dbReference type="NCBI Taxonomy" id="2148"/>
    <lineage>
        <taxon>Bacteria</taxon>
        <taxon>Bacillati</taxon>
        <taxon>Mycoplasmatota</taxon>
        <taxon>Mollicutes</taxon>
        <taxon>Acholeplasmatales</taxon>
        <taxon>Acholeplasmataceae</taxon>
        <taxon>Acholeplasma</taxon>
    </lineage>
</organism>
<evidence type="ECO:0000313" key="3">
    <source>
        <dbReference type="EMBL" id="TRX99635.1"/>
    </source>
</evidence>
<dbReference type="PANTHER" id="PTHR46889:SF7">
    <property type="entry name" value="TRANSPOSASE FOR INSERTION SEQUENCE ELEMENT IS904"/>
    <property type="match status" value="1"/>
</dbReference>
<dbReference type="Pfam" id="PF13276">
    <property type="entry name" value="HTH_21"/>
    <property type="match status" value="1"/>
</dbReference>
<reference evidence="3 4" key="1">
    <citation type="submission" date="2019-07" db="EMBL/GenBank/DDBJ databases">
        <title>Genome sequence of Acholeplasma laidlawii strain with increased resistance to erythromycin.</title>
        <authorList>
            <person name="Medvedeva E.S."/>
            <person name="Baranova N.B."/>
            <person name="Siniagina M.N."/>
            <person name="Mouzykantov A."/>
            <person name="Chernova O.A."/>
            <person name="Chernov V.M."/>
        </authorList>
    </citation>
    <scope>NUCLEOTIDE SEQUENCE [LARGE SCALE GENOMIC DNA]</scope>
    <source>
        <strain evidence="3 4">PG8REry</strain>
    </source>
</reference>
<feature type="domain" description="Integrase catalytic" evidence="2">
    <location>
        <begin position="99"/>
        <end position="200"/>
    </location>
</feature>
<dbReference type="SUPFAM" id="SSF53098">
    <property type="entry name" value="Ribonuclease H-like"/>
    <property type="match status" value="1"/>
</dbReference>
<dbReference type="PROSITE" id="PS50994">
    <property type="entry name" value="INTEGRASE"/>
    <property type="match status" value="1"/>
</dbReference>